<dbReference type="InterPro" id="IPR036640">
    <property type="entry name" value="ABC1_TM_sf"/>
</dbReference>
<evidence type="ECO:0000313" key="6">
    <source>
        <dbReference type="Proteomes" id="UP000663866"/>
    </source>
</evidence>
<dbReference type="GO" id="GO:0005524">
    <property type="term" value="F:ATP binding"/>
    <property type="evidence" value="ECO:0007669"/>
    <property type="project" value="InterPro"/>
</dbReference>
<dbReference type="InterPro" id="IPR027417">
    <property type="entry name" value="P-loop_NTPase"/>
</dbReference>
<keyword evidence="6" id="KW-1185">Reference proteome</keyword>
<keyword evidence="3" id="KW-1133">Transmembrane helix</keyword>
<dbReference type="Gene3D" id="1.20.1560.10">
    <property type="entry name" value="ABC transporter type 1, transmembrane domain"/>
    <property type="match status" value="1"/>
</dbReference>
<evidence type="ECO:0000313" key="5">
    <source>
        <dbReference type="EMBL" id="CAF4573375.1"/>
    </source>
</evidence>
<dbReference type="SUPFAM" id="SSF52540">
    <property type="entry name" value="P-loop containing nucleoside triphosphate hydrolases"/>
    <property type="match status" value="1"/>
</dbReference>
<evidence type="ECO:0000256" key="1">
    <source>
        <dbReference type="ARBA" id="ARBA00004141"/>
    </source>
</evidence>
<comment type="subcellular location">
    <subcellularLocation>
        <location evidence="1">Membrane</location>
        <topology evidence="1">Multi-pass membrane protein</topology>
    </subcellularLocation>
</comment>
<keyword evidence="4" id="KW-0472">Membrane</keyword>
<keyword evidence="2" id="KW-0812">Transmembrane</keyword>
<protein>
    <submittedName>
        <fullName evidence="5">Uncharacterized protein</fullName>
    </submittedName>
</protein>
<dbReference type="PANTHER" id="PTHR43394:SF1">
    <property type="entry name" value="ATP-BINDING CASSETTE SUB-FAMILY B MEMBER 10, MITOCHONDRIAL"/>
    <property type="match status" value="1"/>
</dbReference>
<dbReference type="PANTHER" id="PTHR43394">
    <property type="entry name" value="ATP-DEPENDENT PERMEASE MDL1, MITOCHONDRIAL"/>
    <property type="match status" value="1"/>
</dbReference>
<dbReference type="GO" id="GO:0015421">
    <property type="term" value="F:ABC-type oligopeptide transporter activity"/>
    <property type="evidence" value="ECO:0007669"/>
    <property type="project" value="TreeGrafter"/>
</dbReference>
<comment type="caution">
    <text evidence="5">The sequence shown here is derived from an EMBL/GenBank/DDBJ whole genome shotgun (WGS) entry which is preliminary data.</text>
</comment>
<sequence length="84" mass="9355">MTKKFFVTLNSEREDTHEVKPKEIPRNSSDVYPIIDLNGDIQFENVSFAYPARPSILALREITLVARAGETTAFVGSSGSGEFF</sequence>
<dbReference type="Proteomes" id="UP000663866">
    <property type="component" value="Unassembled WGS sequence"/>
</dbReference>
<dbReference type="Gene3D" id="3.40.50.300">
    <property type="entry name" value="P-loop containing nucleotide triphosphate hydrolases"/>
    <property type="match status" value="1"/>
</dbReference>
<dbReference type="InterPro" id="IPR039421">
    <property type="entry name" value="Type_1_exporter"/>
</dbReference>
<dbReference type="GO" id="GO:0016020">
    <property type="term" value="C:membrane"/>
    <property type="evidence" value="ECO:0007669"/>
    <property type="project" value="UniProtKB-SubCell"/>
</dbReference>
<dbReference type="AlphaFoldDB" id="A0A821A8J2"/>
<dbReference type="EMBL" id="CAJOBG010065894">
    <property type="protein sequence ID" value="CAF4573375.1"/>
    <property type="molecule type" value="Genomic_DNA"/>
</dbReference>
<evidence type="ECO:0000256" key="3">
    <source>
        <dbReference type="ARBA" id="ARBA00022989"/>
    </source>
</evidence>
<proteinExistence type="predicted"/>
<evidence type="ECO:0000256" key="2">
    <source>
        <dbReference type="ARBA" id="ARBA00022692"/>
    </source>
</evidence>
<evidence type="ECO:0000256" key="4">
    <source>
        <dbReference type="ARBA" id="ARBA00023136"/>
    </source>
</evidence>
<name>A0A821A8J2_9BILA</name>
<reference evidence="5" key="1">
    <citation type="submission" date="2021-02" db="EMBL/GenBank/DDBJ databases">
        <authorList>
            <person name="Nowell W R."/>
        </authorList>
    </citation>
    <scope>NUCLEOTIDE SEQUENCE</scope>
</reference>
<organism evidence="5 6">
    <name type="scientific">Rotaria magnacalcarata</name>
    <dbReference type="NCBI Taxonomy" id="392030"/>
    <lineage>
        <taxon>Eukaryota</taxon>
        <taxon>Metazoa</taxon>
        <taxon>Spiralia</taxon>
        <taxon>Gnathifera</taxon>
        <taxon>Rotifera</taxon>
        <taxon>Eurotatoria</taxon>
        <taxon>Bdelloidea</taxon>
        <taxon>Philodinida</taxon>
        <taxon>Philodinidae</taxon>
        <taxon>Rotaria</taxon>
    </lineage>
</organism>
<gene>
    <name evidence="5" type="ORF">OVN521_LOCUS44144</name>
</gene>
<accession>A0A821A8J2</accession>